<gene>
    <name evidence="1" type="ORF">K488DRAFT_85951</name>
</gene>
<keyword evidence="2" id="KW-1185">Reference proteome</keyword>
<organism evidence="1 2">
    <name type="scientific">Vararia minispora EC-137</name>
    <dbReference type="NCBI Taxonomy" id="1314806"/>
    <lineage>
        <taxon>Eukaryota</taxon>
        <taxon>Fungi</taxon>
        <taxon>Dikarya</taxon>
        <taxon>Basidiomycota</taxon>
        <taxon>Agaricomycotina</taxon>
        <taxon>Agaricomycetes</taxon>
        <taxon>Russulales</taxon>
        <taxon>Lachnocladiaceae</taxon>
        <taxon>Vararia</taxon>
    </lineage>
</organism>
<evidence type="ECO:0000313" key="1">
    <source>
        <dbReference type="EMBL" id="KAI0032345.1"/>
    </source>
</evidence>
<dbReference type="Proteomes" id="UP000814128">
    <property type="component" value="Unassembled WGS sequence"/>
</dbReference>
<dbReference type="EMBL" id="MU273549">
    <property type="protein sequence ID" value="KAI0032345.1"/>
    <property type="molecule type" value="Genomic_DNA"/>
</dbReference>
<reference evidence="1" key="2">
    <citation type="journal article" date="2022" name="New Phytol.">
        <title>Evolutionary transition to the ectomycorrhizal habit in the genomes of a hyperdiverse lineage of mushroom-forming fungi.</title>
        <authorList>
            <person name="Looney B."/>
            <person name="Miyauchi S."/>
            <person name="Morin E."/>
            <person name="Drula E."/>
            <person name="Courty P.E."/>
            <person name="Kohler A."/>
            <person name="Kuo A."/>
            <person name="LaButti K."/>
            <person name="Pangilinan J."/>
            <person name="Lipzen A."/>
            <person name="Riley R."/>
            <person name="Andreopoulos W."/>
            <person name="He G."/>
            <person name="Johnson J."/>
            <person name="Nolan M."/>
            <person name="Tritt A."/>
            <person name="Barry K.W."/>
            <person name="Grigoriev I.V."/>
            <person name="Nagy L.G."/>
            <person name="Hibbett D."/>
            <person name="Henrissat B."/>
            <person name="Matheny P.B."/>
            <person name="Labbe J."/>
            <person name="Martin F.M."/>
        </authorList>
    </citation>
    <scope>NUCLEOTIDE SEQUENCE</scope>
    <source>
        <strain evidence="1">EC-137</strain>
    </source>
</reference>
<evidence type="ECO:0000313" key="2">
    <source>
        <dbReference type="Proteomes" id="UP000814128"/>
    </source>
</evidence>
<accession>A0ACB8QL08</accession>
<reference evidence="1" key="1">
    <citation type="submission" date="2021-02" db="EMBL/GenBank/DDBJ databases">
        <authorList>
            <consortium name="DOE Joint Genome Institute"/>
            <person name="Ahrendt S."/>
            <person name="Looney B.P."/>
            <person name="Miyauchi S."/>
            <person name="Morin E."/>
            <person name="Drula E."/>
            <person name="Courty P.E."/>
            <person name="Chicoki N."/>
            <person name="Fauchery L."/>
            <person name="Kohler A."/>
            <person name="Kuo A."/>
            <person name="Labutti K."/>
            <person name="Pangilinan J."/>
            <person name="Lipzen A."/>
            <person name="Riley R."/>
            <person name="Andreopoulos W."/>
            <person name="He G."/>
            <person name="Johnson J."/>
            <person name="Barry K.W."/>
            <person name="Grigoriev I.V."/>
            <person name="Nagy L."/>
            <person name="Hibbett D."/>
            <person name="Henrissat B."/>
            <person name="Matheny P.B."/>
            <person name="Labbe J."/>
            <person name="Martin F."/>
        </authorList>
    </citation>
    <scope>NUCLEOTIDE SEQUENCE</scope>
    <source>
        <strain evidence="1">EC-137</strain>
    </source>
</reference>
<proteinExistence type="predicted"/>
<comment type="caution">
    <text evidence="1">The sequence shown here is derived from an EMBL/GenBank/DDBJ whole genome shotgun (WGS) entry which is preliminary data.</text>
</comment>
<name>A0ACB8QL08_9AGAM</name>
<sequence length="69" mass="7569">MYSRAVLIVLVLALALCATAVPARSGQKRALKQAKISRRQDNDGKPKPKPSKTYFARAEPTADYPKPSK</sequence>
<protein>
    <submittedName>
        <fullName evidence="1">Uncharacterized protein</fullName>
    </submittedName>
</protein>